<dbReference type="Gene3D" id="3.60.21.10">
    <property type="match status" value="1"/>
</dbReference>
<keyword evidence="4" id="KW-1133">Transmembrane helix</keyword>
<evidence type="ECO:0000313" key="9">
    <source>
        <dbReference type="Proteomes" id="UP000678393"/>
    </source>
</evidence>
<dbReference type="InterPro" id="IPR008963">
    <property type="entry name" value="Purple_acid_Pase-like_N"/>
</dbReference>
<evidence type="ECO:0000313" key="8">
    <source>
        <dbReference type="EMBL" id="CAG5129135.1"/>
    </source>
</evidence>
<dbReference type="GO" id="GO:0046872">
    <property type="term" value="F:metal ion binding"/>
    <property type="evidence" value="ECO:0007669"/>
    <property type="project" value="InterPro"/>
</dbReference>
<dbReference type="AlphaFoldDB" id="A0A8S3ZN03"/>
<dbReference type="InterPro" id="IPR004843">
    <property type="entry name" value="Calcineurin-like_PHP"/>
</dbReference>
<name>A0A8S3ZN03_9EUPU</name>
<sequence>MLVTGKHISVVHTITMMIIMTDHLVSMADKNIPDRKQTVRKPEQIHLSMGSRINDFYVMWATKTDEDCYVEYGTGSETFTKANSKKIELTEQSDKAAKFVHRAELLNLSPGTRYSYLFVCSLSGTRTEKFTFDVPHSDPQKQHRFVVLADVGLLTKSLQFMVHEVLNGGYEAVFHIGDIAYNLDTQGGSVGDEYMNKISNFTTRVPYMTTPGDHERFSDFYHYRYRFSMPNSPWPMREDSLWYSIDIGHTHFISINTELLPPSRLNLLQFTWLKSDLINANRNRKATPWIIVMGHKPLYCTKSVMQQECDQDRYPLREQLEDLFFEQGVDLYMSGHKHCYERSWPMYLGRVFQTDTINPTAPIHIITGATGYEYLVDKQYSRPFWLAFAASDGDKELYARLTVLNETHLIWSVHAVLTNEKVEDLLVIQKHHGSFGKAGPSAFSNIHVEANKRDHLPPEPFYLVDVQTENQFRRIVLYSIVVILSFILFAFLRNTNVRKRLRLRW</sequence>
<keyword evidence="9" id="KW-1185">Reference proteome</keyword>
<dbReference type="Proteomes" id="UP000678393">
    <property type="component" value="Unassembled WGS sequence"/>
</dbReference>
<keyword evidence="4" id="KW-0472">Membrane</keyword>
<feature type="domain" description="Purple acid phosphatase C-terminal" evidence="6">
    <location>
        <begin position="361"/>
        <end position="424"/>
    </location>
</feature>
<comment type="caution">
    <text evidence="8">The sequence shown here is derived from an EMBL/GenBank/DDBJ whole genome shotgun (WGS) entry which is preliminary data.</text>
</comment>
<dbReference type="Gene3D" id="2.60.40.380">
    <property type="entry name" value="Purple acid phosphatase-like, N-terminal"/>
    <property type="match status" value="1"/>
</dbReference>
<evidence type="ECO:0000256" key="2">
    <source>
        <dbReference type="ARBA" id="ARBA00023180"/>
    </source>
</evidence>
<dbReference type="CDD" id="cd00839">
    <property type="entry name" value="MPP_PAPs"/>
    <property type="match status" value="1"/>
</dbReference>
<dbReference type="Pfam" id="PF16656">
    <property type="entry name" value="Pur_ac_phosph_N"/>
    <property type="match status" value="1"/>
</dbReference>
<gene>
    <name evidence="8" type="ORF">CUNI_LOCUS14693</name>
</gene>
<accession>A0A8S3ZN03</accession>
<dbReference type="InterPro" id="IPR025733">
    <property type="entry name" value="PAPs_C"/>
</dbReference>
<organism evidence="8 9">
    <name type="scientific">Candidula unifasciata</name>
    <dbReference type="NCBI Taxonomy" id="100452"/>
    <lineage>
        <taxon>Eukaryota</taxon>
        <taxon>Metazoa</taxon>
        <taxon>Spiralia</taxon>
        <taxon>Lophotrochozoa</taxon>
        <taxon>Mollusca</taxon>
        <taxon>Gastropoda</taxon>
        <taxon>Heterobranchia</taxon>
        <taxon>Euthyneura</taxon>
        <taxon>Panpulmonata</taxon>
        <taxon>Eupulmonata</taxon>
        <taxon>Stylommatophora</taxon>
        <taxon>Helicina</taxon>
        <taxon>Helicoidea</taxon>
        <taxon>Geomitridae</taxon>
        <taxon>Candidula</taxon>
    </lineage>
</organism>
<proteinExistence type="inferred from homology"/>
<keyword evidence="4" id="KW-0812">Transmembrane</keyword>
<dbReference type="InterPro" id="IPR029052">
    <property type="entry name" value="Metallo-depent_PP-like"/>
</dbReference>
<keyword evidence="3" id="KW-0378">Hydrolase</keyword>
<dbReference type="PANTHER" id="PTHR45867">
    <property type="entry name" value="PURPLE ACID PHOSPHATASE"/>
    <property type="match status" value="1"/>
</dbReference>
<dbReference type="Pfam" id="PF14008">
    <property type="entry name" value="Metallophos_C"/>
    <property type="match status" value="1"/>
</dbReference>
<keyword evidence="2" id="KW-0325">Glycoprotein</keyword>
<evidence type="ECO:0000256" key="4">
    <source>
        <dbReference type="SAM" id="Phobius"/>
    </source>
</evidence>
<dbReference type="SUPFAM" id="SSF49363">
    <property type="entry name" value="Purple acid phosphatase, N-terminal domain"/>
    <property type="match status" value="1"/>
</dbReference>
<dbReference type="SUPFAM" id="SSF56300">
    <property type="entry name" value="Metallo-dependent phosphatases"/>
    <property type="match status" value="1"/>
</dbReference>
<dbReference type="InterPro" id="IPR015914">
    <property type="entry name" value="PAPs_N"/>
</dbReference>
<feature type="transmembrane region" description="Helical" evidence="4">
    <location>
        <begin position="475"/>
        <end position="492"/>
    </location>
</feature>
<evidence type="ECO:0000256" key="1">
    <source>
        <dbReference type="ARBA" id="ARBA00022729"/>
    </source>
</evidence>
<feature type="domain" description="Calcineurin-like phosphoesterase" evidence="5">
    <location>
        <begin position="144"/>
        <end position="340"/>
    </location>
</feature>
<dbReference type="GO" id="GO:0003993">
    <property type="term" value="F:acid phosphatase activity"/>
    <property type="evidence" value="ECO:0007669"/>
    <property type="project" value="UniProtKB-EC"/>
</dbReference>
<comment type="catalytic activity">
    <reaction evidence="3">
        <text>a phosphate monoester + H2O = an alcohol + phosphate</text>
        <dbReference type="Rhea" id="RHEA:15017"/>
        <dbReference type="ChEBI" id="CHEBI:15377"/>
        <dbReference type="ChEBI" id="CHEBI:30879"/>
        <dbReference type="ChEBI" id="CHEBI:43474"/>
        <dbReference type="ChEBI" id="CHEBI:67140"/>
        <dbReference type="EC" id="3.1.3.2"/>
    </reaction>
</comment>
<dbReference type="EMBL" id="CAJHNH020003365">
    <property type="protein sequence ID" value="CAG5129135.1"/>
    <property type="molecule type" value="Genomic_DNA"/>
</dbReference>
<evidence type="ECO:0000259" key="5">
    <source>
        <dbReference type="Pfam" id="PF00149"/>
    </source>
</evidence>
<dbReference type="OrthoDB" id="45007at2759"/>
<keyword evidence="1" id="KW-0732">Signal</keyword>
<evidence type="ECO:0000259" key="6">
    <source>
        <dbReference type="Pfam" id="PF14008"/>
    </source>
</evidence>
<dbReference type="EC" id="3.1.3.2" evidence="3"/>
<reference evidence="8" key="1">
    <citation type="submission" date="2021-04" db="EMBL/GenBank/DDBJ databases">
        <authorList>
            <consortium name="Molecular Ecology Group"/>
        </authorList>
    </citation>
    <scope>NUCLEOTIDE SEQUENCE</scope>
</reference>
<evidence type="ECO:0000259" key="7">
    <source>
        <dbReference type="Pfam" id="PF16656"/>
    </source>
</evidence>
<evidence type="ECO:0000256" key="3">
    <source>
        <dbReference type="RuleBase" id="RU361203"/>
    </source>
</evidence>
<dbReference type="InterPro" id="IPR041792">
    <property type="entry name" value="MPP_PAP"/>
</dbReference>
<protein>
    <recommendedName>
        <fullName evidence="3">Purple acid phosphatase</fullName>
        <ecNumber evidence="3">3.1.3.2</ecNumber>
    </recommendedName>
</protein>
<dbReference type="Pfam" id="PF00149">
    <property type="entry name" value="Metallophos"/>
    <property type="match status" value="1"/>
</dbReference>
<feature type="domain" description="Purple acid phosphatase N-terminal" evidence="7">
    <location>
        <begin position="42"/>
        <end position="132"/>
    </location>
</feature>
<comment type="similarity">
    <text evidence="3">Belongs to the metallophosphoesterase superfamily. Purple acid phosphatase family.</text>
</comment>